<feature type="transmembrane region" description="Helical" evidence="2">
    <location>
        <begin position="151"/>
        <end position="168"/>
    </location>
</feature>
<dbReference type="Proteomes" id="UP000272400">
    <property type="component" value="Unassembled WGS sequence"/>
</dbReference>
<proteinExistence type="predicted"/>
<sequence length="351" mass="39379">MGSTLTQTAVPGQAPSAAAPAPKTRDPFFDNAKYLAIILVVLGHALAGMRGYGVAEGVYTFLYLFHMPLFIVITGYFSRSFSFSRRKAQRLLTAVGAPYLIFEIGYSLFEWHFNDKKQLEISLLDPIYLTWFLLALFLWRLSTPVWQQIRWPLAVAVGISLLAYTAPLATDLEMHRVFGLAPFYVLGLCLRPAHFDLVRRPGARIVGAAVLAAGFAGAFLIKDRVDYRWFYWRDTHKVFNVDWVTGTAMRLGMMVVAVVLVAAFLAVVPRRRAWFTDLGAATIFSYLLHGFFIKYAQFQGWDEAAVFQTPWGLAATVVFAVVLGTALCTPPVQKIFRWAVEPRASWAFVSK</sequence>
<feature type="domain" description="Acyltransferase 3" evidence="3">
    <location>
        <begin position="27"/>
        <end position="324"/>
    </location>
</feature>
<evidence type="ECO:0000259" key="3">
    <source>
        <dbReference type="Pfam" id="PF01757"/>
    </source>
</evidence>
<dbReference type="InterPro" id="IPR002656">
    <property type="entry name" value="Acyl_transf_3_dom"/>
</dbReference>
<dbReference type="AlphaFoldDB" id="A0A3N1D927"/>
<protein>
    <submittedName>
        <fullName evidence="4">Fucose 4-O-acetylase-like acetyltransferase</fullName>
    </submittedName>
</protein>
<accession>A0A3N1D927</accession>
<feature type="transmembrane region" description="Helical" evidence="2">
    <location>
        <begin position="34"/>
        <end position="52"/>
    </location>
</feature>
<feature type="transmembrane region" description="Helical" evidence="2">
    <location>
        <begin position="274"/>
        <end position="293"/>
    </location>
</feature>
<feature type="transmembrane region" description="Helical" evidence="2">
    <location>
        <begin position="305"/>
        <end position="328"/>
    </location>
</feature>
<organism evidence="4 5">
    <name type="scientific">Actinocorallia herbida</name>
    <dbReference type="NCBI Taxonomy" id="58109"/>
    <lineage>
        <taxon>Bacteria</taxon>
        <taxon>Bacillati</taxon>
        <taxon>Actinomycetota</taxon>
        <taxon>Actinomycetes</taxon>
        <taxon>Streptosporangiales</taxon>
        <taxon>Thermomonosporaceae</taxon>
        <taxon>Actinocorallia</taxon>
    </lineage>
</organism>
<feature type="transmembrane region" description="Helical" evidence="2">
    <location>
        <begin position="58"/>
        <end position="78"/>
    </location>
</feature>
<dbReference type="InterPro" id="IPR052734">
    <property type="entry name" value="Nod_factor_acetyltransferase"/>
</dbReference>
<evidence type="ECO:0000256" key="2">
    <source>
        <dbReference type="SAM" id="Phobius"/>
    </source>
</evidence>
<keyword evidence="2" id="KW-1133">Transmembrane helix</keyword>
<keyword evidence="5" id="KW-1185">Reference proteome</keyword>
<reference evidence="4 5" key="1">
    <citation type="submission" date="2018-11" db="EMBL/GenBank/DDBJ databases">
        <title>Sequencing the genomes of 1000 actinobacteria strains.</title>
        <authorList>
            <person name="Klenk H.-P."/>
        </authorList>
    </citation>
    <scope>NUCLEOTIDE SEQUENCE [LARGE SCALE GENOMIC DNA]</scope>
    <source>
        <strain evidence="4 5">DSM 44254</strain>
    </source>
</reference>
<dbReference type="GO" id="GO:0016747">
    <property type="term" value="F:acyltransferase activity, transferring groups other than amino-acyl groups"/>
    <property type="evidence" value="ECO:0007669"/>
    <property type="project" value="InterPro"/>
</dbReference>
<feature type="region of interest" description="Disordered" evidence="1">
    <location>
        <begin position="1"/>
        <end position="22"/>
    </location>
</feature>
<evidence type="ECO:0000313" key="4">
    <source>
        <dbReference type="EMBL" id="ROO90043.1"/>
    </source>
</evidence>
<name>A0A3N1D927_9ACTN</name>
<keyword evidence="4" id="KW-0808">Transferase</keyword>
<feature type="compositionally biased region" description="Low complexity" evidence="1">
    <location>
        <begin position="9"/>
        <end position="22"/>
    </location>
</feature>
<dbReference type="EMBL" id="RJKE01000001">
    <property type="protein sequence ID" value="ROO90043.1"/>
    <property type="molecule type" value="Genomic_DNA"/>
</dbReference>
<dbReference type="Pfam" id="PF01757">
    <property type="entry name" value="Acyl_transf_3"/>
    <property type="match status" value="1"/>
</dbReference>
<feature type="transmembrane region" description="Helical" evidence="2">
    <location>
        <begin position="121"/>
        <end position="139"/>
    </location>
</feature>
<feature type="transmembrane region" description="Helical" evidence="2">
    <location>
        <begin position="90"/>
        <end position="109"/>
    </location>
</feature>
<evidence type="ECO:0000313" key="5">
    <source>
        <dbReference type="Proteomes" id="UP000272400"/>
    </source>
</evidence>
<keyword evidence="2" id="KW-0472">Membrane</keyword>
<dbReference type="PANTHER" id="PTHR37312:SF1">
    <property type="entry name" value="MEMBRANE-BOUND ACYLTRANSFERASE YKRP-RELATED"/>
    <property type="match status" value="1"/>
</dbReference>
<gene>
    <name evidence="4" type="ORF">EDD29_7756</name>
</gene>
<evidence type="ECO:0000256" key="1">
    <source>
        <dbReference type="SAM" id="MobiDB-lite"/>
    </source>
</evidence>
<feature type="transmembrane region" description="Helical" evidence="2">
    <location>
        <begin position="202"/>
        <end position="221"/>
    </location>
</feature>
<keyword evidence="2" id="KW-0812">Transmembrane</keyword>
<comment type="caution">
    <text evidence="4">The sequence shown here is derived from an EMBL/GenBank/DDBJ whole genome shotgun (WGS) entry which is preliminary data.</text>
</comment>
<feature type="transmembrane region" description="Helical" evidence="2">
    <location>
        <begin position="248"/>
        <end position="267"/>
    </location>
</feature>
<dbReference type="PANTHER" id="PTHR37312">
    <property type="entry name" value="MEMBRANE-BOUND ACYLTRANSFERASE YKRP-RELATED"/>
    <property type="match status" value="1"/>
</dbReference>
<feature type="transmembrane region" description="Helical" evidence="2">
    <location>
        <begin position="174"/>
        <end position="190"/>
    </location>
</feature>